<dbReference type="OrthoDB" id="2194396at2"/>
<evidence type="ECO:0000313" key="1">
    <source>
        <dbReference type="EMBL" id="STD83654.1"/>
    </source>
</evidence>
<keyword evidence="2" id="KW-1185">Reference proteome</keyword>
<protein>
    <submittedName>
        <fullName evidence="1">Uncharacterized protein</fullName>
    </submittedName>
</protein>
<dbReference type="RefSeq" id="WP_060815513.1">
    <property type="nucleotide sequence ID" value="NZ_JABMDB010000064.1"/>
</dbReference>
<dbReference type="EMBL" id="UFYW01000001">
    <property type="protein sequence ID" value="STD83654.1"/>
    <property type="molecule type" value="Genomic_DNA"/>
</dbReference>
<accession>A0A376H3B0</accession>
<dbReference type="AlphaFoldDB" id="A0A376H3B0"/>
<name>A0A376H3B0_ENTGA</name>
<organism evidence="1 2">
    <name type="scientific">Enterococcus gallinarum</name>
    <dbReference type="NCBI Taxonomy" id="1353"/>
    <lineage>
        <taxon>Bacteria</taxon>
        <taxon>Bacillati</taxon>
        <taxon>Bacillota</taxon>
        <taxon>Bacilli</taxon>
        <taxon>Lactobacillales</taxon>
        <taxon>Enterococcaceae</taxon>
        <taxon>Enterococcus</taxon>
    </lineage>
</organism>
<proteinExistence type="predicted"/>
<sequence>MLNEENIMGIIQSHKDEINEISNELIKAKVLGVNIPKLTKIAENRLAYLHDNKYRYEMQAKAWGLLGSTDKQVSSEYDV</sequence>
<reference evidence="1 2" key="1">
    <citation type="submission" date="2018-06" db="EMBL/GenBank/DDBJ databases">
        <authorList>
            <consortium name="Pathogen Informatics"/>
            <person name="Doyle S."/>
        </authorList>
    </citation>
    <scope>NUCLEOTIDE SEQUENCE [LARGE SCALE GENOMIC DNA]</scope>
    <source>
        <strain evidence="1 2">NCTC12360</strain>
    </source>
</reference>
<evidence type="ECO:0000313" key="2">
    <source>
        <dbReference type="Proteomes" id="UP000254807"/>
    </source>
</evidence>
<gene>
    <name evidence="1" type="ORF">NCTC12360_02127</name>
</gene>
<dbReference type="Proteomes" id="UP000254807">
    <property type="component" value="Unassembled WGS sequence"/>
</dbReference>